<name>A0A395ID60_ASPHC</name>
<dbReference type="RefSeq" id="XP_025555258.1">
    <property type="nucleotide sequence ID" value="XM_025690398.1"/>
</dbReference>
<sequence>MDGCADTLICVCVHVYTINAVFSSSFLCFVHVSSGSVSNLVQRSNKKKGKGNYVAQHNRFECDNMMPGFSVALAGLE</sequence>
<protein>
    <submittedName>
        <fullName evidence="1">Uncharacterized protein</fullName>
    </submittedName>
</protein>
<evidence type="ECO:0000313" key="2">
    <source>
        <dbReference type="Proteomes" id="UP000248961"/>
    </source>
</evidence>
<dbReference type="EMBL" id="KZ824270">
    <property type="protein sequence ID" value="RAL16104.1"/>
    <property type="molecule type" value="Genomic_DNA"/>
</dbReference>
<organism evidence="1 2">
    <name type="scientific">Aspergillus homomorphus (strain CBS 101889)</name>
    <dbReference type="NCBI Taxonomy" id="1450537"/>
    <lineage>
        <taxon>Eukaryota</taxon>
        <taxon>Fungi</taxon>
        <taxon>Dikarya</taxon>
        <taxon>Ascomycota</taxon>
        <taxon>Pezizomycotina</taxon>
        <taxon>Eurotiomycetes</taxon>
        <taxon>Eurotiomycetidae</taxon>
        <taxon>Eurotiales</taxon>
        <taxon>Aspergillaceae</taxon>
        <taxon>Aspergillus</taxon>
        <taxon>Aspergillus subgen. Circumdati</taxon>
    </lineage>
</organism>
<dbReference type="AlphaFoldDB" id="A0A395ID60"/>
<gene>
    <name evidence="1" type="ORF">BO97DRAFT_183176</name>
</gene>
<accession>A0A395ID60</accession>
<keyword evidence="2" id="KW-1185">Reference proteome</keyword>
<proteinExistence type="predicted"/>
<dbReference type="GeneID" id="37194687"/>
<evidence type="ECO:0000313" key="1">
    <source>
        <dbReference type="EMBL" id="RAL16104.1"/>
    </source>
</evidence>
<dbReference type="VEuPathDB" id="FungiDB:BO97DRAFT_183176"/>
<dbReference type="Proteomes" id="UP000248961">
    <property type="component" value="Unassembled WGS sequence"/>
</dbReference>
<reference evidence="1 2" key="1">
    <citation type="submission" date="2018-02" db="EMBL/GenBank/DDBJ databases">
        <title>The genomes of Aspergillus section Nigri reveals drivers in fungal speciation.</title>
        <authorList>
            <consortium name="DOE Joint Genome Institute"/>
            <person name="Vesth T.C."/>
            <person name="Nybo J."/>
            <person name="Theobald S."/>
            <person name="Brandl J."/>
            <person name="Frisvad J.C."/>
            <person name="Nielsen K.F."/>
            <person name="Lyhne E.K."/>
            <person name="Kogle M.E."/>
            <person name="Kuo A."/>
            <person name="Riley R."/>
            <person name="Clum A."/>
            <person name="Nolan M."/>
            <person name="Lipzen A."/>
            <person name="Salamov A."/>
            <person name="Henrissat B."/>
            <person name="Wiebenga A."/>
            <person name="De vries R.P."/>
            <person name="Grigoriev I.V."/>
            <person name="Mortensen U.H."/>
            <person name="Andersen M.R."/>
            <person name="Baker S.E."/>
        </authorList>
    </citation>
    <scope>NUCLEOTIDE SEQUENCE [LARGE SCALE GENOMIC DNA]</scope>
    <source>
        <strain evidence="1 2">CBS 101889</strain>
    </source>
</reference>